<dbReference type="EMBL" id="JAJJMB010005871">
    <property type="protein sequence ID" value="KAI3936796.1"/>
    <property type="molecule type" value="Genomic_DNA"/>
</dbReference>
<gene>
    <name evidence="1" type="ORF">MKW98_021658</name>
</gene>
<reference evidence="1" key="1">
    <citation type="submission" date="2022-04" db="EMBL/GenBank/DDBJ databases">
        <title>A functionally conserved STORR gene fusion in Papaver species that diverged 16.8 million years ago.</title>
        <authorList>
            <person name="Catania T."/>
        </authorList>
    </citation>
    <scope>NUCLEOTIDE SEQUENCE</scope>
    <source>
        <strain evidence="1">S-188037</strain>
    </source>
</reference>
<accession>A0AAD4T4S6</accession>
<dbReference type="AlphaFoldDB" id="A0AAD4T4S6"/>
<proteinExistence type="predicted"/>
<comment type="caution">
    <text evidence="1">The sequence shown here is derived from an EMBL/GenBank/DDBJ whole genome shotgun (WGS) entry which is preliminary data.</text>
</comment>
<sequence length="285" mass="31893">MGNTIGGGRKIAKVMKVNGETLKIHTPVMVGDIVKDYPGHVLIESGAVKHYGLRAKPLEEYQQLKPKKIYFLLEMPKIKEEDKPPRRVRSGLQMTAKDRLESLKLSKRSVSDLSSILNSKASIIDHDVDDTSSEVGGSSGPMRIRVRLPRSQVEKLVRESKDGLEAAEKIMGLCIADNINNNGADAYYNGNSNYEERNDSQLYGRSGELRYDGRPISKSGELTYSSQLYSNSGELRYDGQPISKSGELFSHQQPWKPCLRGIEEKTKSRRKVGFLTTTKDEESIQ</sequence>
<dbReference type="PANTHER" id="PTHR33148:SF3">
    <property type="entry name" value="DUF4228 DOMAIN PROTEIN"/>
    <property type="match status" value="1"/>
</dbReference>
<dbReference type="Pfam" id="PF14009">
    <property type="entry name" value="PADRE"/>
    <property type="match status" value="1"/>
</dbReference>
<evidence type="ECO:0000313" key="1">
    <source>
        <dbReference type="EMBL" id="KAI3936796.1"/>
    </source>
</evidence>
<dbReference type="InterPro" id="IPR025322">
    <property type="entry name" value="PADRE_dom"/>
</dbReference>
<keyword evidence="2" id="KW-1185">Reference proteome</keyword>
<dbReference type="PANTHER" id="PTHR33148">
    <property type="entry name" value="PLASTID MOVEMENT IMPAIRED PROTEIN-RELATED"/>
    <property type="match status" value="1"/>
</dbReference>
<organism evidence="1 2">
    <name type="scientific">Papaver atlanticum</name>
    <dbReference type="NCBI Taxonomy" id="357466"/>
    <lineage>
        <taxon>Eukaryota</taxon>
        <taxon>Viridiplantae</taxon>
        <taxon>Streptophyta</taxon>
        <taxon>Embryophyta</taxon>
        <taxon>Tracheophyta</taxon>
        <taxon>Spermatophyta</taxon>
        <taxon>Magnoliopsida</taxon>
        <taxon>Ranunculales</taxon>
        <taxon>Papaveraceae</taxon>
        <taxon>Papaveroideae</taxon>
        <taxon>Papaver</taxon>
    </lineage>
</organism>
<dbReference type="Proteomes" id="UP001202328">
    <property type="component" value="Unassembled WGS sequence"/>
</dbReference>
<name>A0AAD4T4S6_9MAGN</name>
<protein>
    <submittedName>
        <fullName evidence="1">Uncharacterized protein</fullName>
    </submittedName>
</protein>
<evidence type="ECO:0000313" key="2">
    <source>
        <dbReference type="Proteomes" id="UP001202328"/>
    </source>
</evidence>